<feature type="region of interest" description="Disordered" evidence="1">
    <location>
        <begin position="103"/>
        <end position="126"/>
    </location>
</feature>
<evidence type="ECO:0000256" key="1">
    <source>
        <dbReference type="SAM" id="MobiDB-lite"/>
    </source>
</evidence>
<accession>A0ABX8AE79</accession>
<name>A0ABX8AE79_9BRAD</name>
<sequence length="213" mass="22718">MTRRIEFGDSIVPVVTIGTIVIFARVCIRPADAAAILVRAAAAPAAGASIGIDVMMAGLGAAATAAAATCDQRAIGACATRNGLADSMRTAVTALAGQLLSVSRKSEHQRRQQQRTQQRDLRGGAAQPFDHRVTAMCAHATYHDRRAVTSQVTSDSAGIVSWLRLVNAIDIAPYEARNQLMKRNDGSTKRRAGSTNVLRNLQPLHVARKIPNR</sequence>
<keyword evidence="3" id="KW-1185">Reference proteome</keyword>
<organism evidence="2 3">
    <name type="scientific">Tardiphaga alba</name>
    <dbReference type="NCBI Taxonomy" id="340268"/>
    <lineage>
        <taxon>Bacteria</taxon>
        <taxon>Pseudomonadati</taxon>
        <taxon>Pseudomonadota</taxon>
        <taxon>Alphaproteobacteria</taxon>
        <taxon>Hyphomicrobiales</taxon>
        <taxon>Nitrobacteraceae</taxon>
        <taxon>Tardiphaga</taxon>
    </lineage>
</organism>
<dbReference type="RefSeq" id="WP_211910463.1">
    <property type="nucleotide sequence ID" value="NZ_CP036498.1"/>
</dbReference>
<reference evidence="2 3" key="1">
    <citation type="submission" date="2019-02" db="EMBL/GenBank/DDBJ databases">
        <title>Emended description of the genus Rhodopseudomonas and description of Rhodopseudomonas albus sp. nov., a non-phototrophic, heavy-metal-tolerant bacterium isolated from garden soil.</title>
        <authorList>
            <person name="Bao Z."/>
            <person name="Cao W.W."/>
            <person name="Sato Y."/>
            <person name="Nishizawa T."/>
            <person name="Zhao J."/>
            <person name="Guo Y."/>
            <person name="Ohta H."/>
        </authorList>
    </citation>
    <scope>NUCLEOTIDE SEQUENCE [LARGE SCALE GENOMIC DNA]</scope>
    <source>
        <strain evidence="2 3">SK50-23</strain>
    </source>
</reference>
<gene>
    <name evidence="2" type="ORF">RPMA_25490</name>
</gene>
<proteinExistence type="predicted"/>
<dbReference type="Proteomes" id="UP000682843">
    <property type="component" value="Chromosome"/>
</dbReference>
<dbReference type="EMBL" id="CP036498">
    <property type="protein sequence ID" value="QUS41822.1"/>
    <property type="molecule type" value="Genomic_DNA"/>
</dbReference>
<evidence type="ECO:0000313" key="2">
    <source>
        <dbReference type="EMBL" id="QUS41822.1"/>
    </source>
</evidence>
<protein>
    <submittedName>
        <fullName evidence="2">Uncharacterized protein</fullName>
    </submittedName>
</protein>
<evidence type="ECO:0000313" key="3">
    <source>
        <dbReference type="Proteomes" id="UP000682843"/>
    </source>
</evidence>